<evidence type="ECO:0000313" key="2">
    <source>
        <dbReference type="Proteomes" id="UP001432322"/>
    </source>
</evidence>
<protein>
    <submittedName>
        <fullName evidence="1">Uncharacterized protein</fullName>
    </submittedName>
</protein>
<sequence length="72" mass="8146">DLLFPHCAFFFSGPCIMTIMNRANDPKLSAEEKEKRKEVEMVKLLGALEDALVYDAKNKQAKMTQRADIITA</sequence>
<proteinExistence type="predicted"/>
<comment type="caution">
    <text evidence="1">The sequence shown here is derived from an EMBL/GenBank/DDBJ whole genome shotgun (WGS) entry which is preliminary data.</text>
</comment>
<evidence type="ECO:0000313" key="1">
    <source>
        <dbReference type="EMBL" id="GMT31867.1"/>
    </source>
</evidence>
<reference evidence="1" key="1">
    <citation type="submission" date="2023-10" db="EMBL/GenBank/DDBJ databases">
        <title>Genome assembly of Pristionchus species.</title>
        <authorList>
            <person name="Yoshida K."/>
            <person name="Sommer R.J."/>
        </authorList>
    </citation>
    <scope>NUCLEOTIDE SEQUENCE</scope>
    <source>
        <strain evidence="1">RS5133</strain>
    </source>
</reference>
<gene>
    <name evidence="1" type="ORF">PFISCL1PPCAC_23164</name>
</gene>
<feature type="non-terminal residue" evidence="1">
    <location>
        <position position="72"/>
    </location>
</feature>
<name>A0AAV5WIU3_9BILA</name>
<keyword evidence="2" id="KW-1185">Reference proteome</keyword>
<accession>A0AAV5WIU3</accession>
<organism evidence="1 2">
    <name type="scientific">Pristionchus fissidentatus</name>
    <dbReference type="NCBI Taxonomy" id="1538716"/>
    <lineage>
        <taxon>Eukaryota</taxon>
        <taxon>Metazoa</taxon>
        <taxon>Ecdysozoa</taxon>
        <taxon>Nematoda</taxon>
        <taxon>Chromadorea</taxon>
        <taxon>Rhabditida</taxon>
        <taxon>Rhabditina</taxon>
        <taxon>Diplogasteromorpha</taxon>
        <taxon>Diplogasteroidea</taxon>
        <taxon>Neodiplogasteridae</taxon>
        <taxon>Pristionchus</taxon>
    </lineage>
</organism>
<dbReference type="Proteomes" id="UP001432322">
    <property type="component" value="Unassembled WGS sequence"/>
</dbReference>
<dbReference type="EMBL" id="BTSY01000006">
    <property type="protein sequence ID" value="GMT31867.1"/>
    <property type="molecule type" value="Genomic_DNA"/>
</dbReference>
<dbReference type="AlphaFoldDB" id="A0AAV5WIU3"/>
<feature type="non-terminal residue" evidence="1">
    <location>
        <position position="1"/>
    </location>
</feature>